<keyword evidence="4" id="KW-1185">Reference proteome</keyword>
<evidence type="ECO:0000313" key="3">
    <source>
        <dbReference type="EMBL" id="ADC51623.1"/>
    </source>
</evidence>
<proteinExistence type="predicted"/>
<dbReference type="eggNOG" id="COG3589">
    <property type="taxonomic scope" value="Bacteria"/>
</dbReference>
<dbReference type="SUPFAM" id="SSF51445">
    <property type="entry name" value="(Trans)glycosidases"/>
    <property type="match status" value="1"/>
</dbReference>
<dbReference type="AlphaFoldDB" id="D3FRN2"/>
<accession>D3FRN2</accession>
<gene>
    <name evidence="3" type="ordered locus">BpOF4_17910</name>
</gene>
<dbReference type="Pfam" id="PF05913">
    <property type="entry name" value="MupG_C"/>
    <property type="match status" value="1"/>
</dbReference>
<evidence type="ECO:0008006" key="5">
    <source>
        <dbReference type="Google" id="ProtNLM"/>
    </source>
</evidence>
<dbReference type="KEGG" id="bpf:BpOF4_17910"/>
<dbReference type="RefSeq" id="WP_012958985.1">
    <property type="nucleotide sequence ID" value="NC_013791.2"/>
</dbReference>
<dbReference type="InterPro" id="IPR043894">
    <property type="entry name" value="MupG_C"/>
</dbReference>
<dbReference type="Proteomes" id="UP000001544">
    <property type="component" value="Chromosome"/>
</dbReference>
<dbReference type="Pfam" id="PF19200">
    <property type="entry name" value="MupG_N"/>
    <property type="match status" value="1"/>
</dbReference>
<dbReference type="InterPro" id="IPR013785">
    <property type="entry name" value="Aldolase_TIM"/>
</dbReference>
<dbReference type="SUPFAM" id="SSF50891">
    <property type="entry name" value="Cyclophilin-like"/>
    <property type="match status" value="1"/>
</dbReference>
<reference evidence="3 4" key="1">
    <citation type="journal article" date="2011" name="Environ. Microbiol.">
        <title>Genome of alkaliphilic Bacillus pseudofirmus OF4 reveals adaptations that support the ability to grow in an external pH range from 7.5 to 11.4.</title>
        <authorList>
            <person name="Janto B."/>
            <person name="Ahmed A."/>
            <person name="Ito M."/>
            <person name="Liu J."/>
            <person name="Hicks D.B."/>
            <person name="Pagni S."/>
            <person name="Fackelmayer O.J."/>
            <person name="Smith T.A."/>
            <person name="Earl J."/>
            <person name="Elbourne L.D."/>
            <person name="Hassan K."/>
            <person name="Paulsen I.T."/>
            <person name="Kolsto A.B."/>
            <person name="Tourasse N.J."/>
            <person name="Ehrlich G.D."/>
            <person name="Boissy R."/>
            <person name="Ivey D.M."/>
            <person name="Li G."/>
            <person name="Xue Y."/>
            <person name="Ma Y."/>
            <person name="Hu F.Z."/>
            <person name="Krulwich T.A."/>
        </authorList>
    </citation>
    <scope>NUCLEOTIDE SEQUENCE [LARGE SCALE GENOMIC DNA]</scope>
    <source>
        <strain evidence="4">ATCC BAA-2126 / JCM 17055 / OF4</strain>
    </source>
</reference>
<dbReference type="InterPro" id="IPR017853">
    <property type="entry name" value="GH"/>
</dbReference>
<dbReference type="InterPro" id="IPR043797">
    <property type="entry name" value="MupG_N"/>
</dbReference>
<evidence type="ECO:0000259" key="1">
    <source>
        <dbReference type="Pfam" id="PF05913"/>
    </source>
</evidence>
<dbReference type="Gene3D" id="3.20.20.70">
    <property type="entry name" value="Aldolase class I"/>
    <property type="match status" value="1"/>
</dbReference>
<name>D3FRN2_ALKPO</name>
<evidence type="ECO:0000259" key="2">
    <source>
        <dbReference type="Pfam" id="PF19200"/>
    </source>
</evidence>
<dbReference type="STRING" id="398511.BpOF4_17910"/>
<dbReference type="HOGENOM" id="CLU_065324_0_0_9"/>
<dbReference type="InterPro" id="IPR029000">
    <property type="entry name" value="Cyclophilin-like_dom_sf"/>
</dbReference>
<evidence type="ECO:0000313" key="4">
    <source>
        <dbReference type="Proteomes" id="UP000001544"/>
    </source>
</evidence>
<dbReference type="Gene3D" id="2.40.100.10">
    <property type="entry name" value="Cyclophilin-like"/>
    <property type="match status" value="1"/>
</dbReference>
<organism evidence="3 4">
    <name type="scientific">Alkalihalophilus pseudofirmus (strain ATCC BAA-2126 / JCM 17055 / OF4)</name>
    <name type="common">Bacillus pseudofirmus</name>
    <dbReference type="NCBI Taxonomy" id="398511"/>
    <lineage>
        <taxon>Bacteria</taxon>
        <taxon>Bacillati</taxon>
        <taxon>Bacillota</taxon>
        <taxon>Bacilli</taxon>
        <taxon>Bacillales</taxon>
        <taxon>Bacillaceae</taxon>
        <taxon>Alkalihalophilus</taxon>
    </lineage>
</organism>
<protein>
    <recommendedName>
        <fullName evidence="5">Cell surface protein</fullName>
    </recommendedName>
</protein>
<dbReference type="InterPro" id="IPR008589">
    <property type="entry name" value="MupG"/>
</dbReference>
<sequence length="360" mass="40638">MRGFSVYLGQQTYSELKNYLVKMKEAGFQTVFTSLHIPEDDPTVYKEQLQQLAQLTSDLSLDLVADISPASLGHLGYSFEQADELIEWGISGLRIDYGIDSDIIVSLSQKMKIVLNASTLTAEAIHNLIKKGLVTQNVEAWHNYYPRPETGLDKEAFIQKNEQLRHYGIMMAAFVPGDAKRRGPLYKGLPTLEKHRDTSPFTAAIELWRLGKIDKVLIGDPDLSESTIHAFKRYDQGILTFRTHLYPMNEEVKAIVNQTHTQRMDAARDVIRSQNARIYVQENNINVLPERCHARPRGTITIDNGTNGRYEGELQLTKTSLAPQPGVNVIGHVINQDEPLLDQLQPGEAFILNEVNEQLI</sequence>
<dbReference type="PANTHER" id="PTHR38435">
    <property type="match status" value="1"/>
</dbReference>
<feature type="domain" description="6-phospho-N-acetylmuramidase C-terminal" evidence="1">
    <location>
        <begin position="240"/>
        <end position="352"/>
    </location>
</feature>
<dbReference type="EMBL" id="CP001878">
    <property type="protein sequence ID" value="ADC51623.1"/>
    <property type="molecule type" value="Genomic_DNA"/>
</dbReference>
<feature type="domain" description="6-phospho-N-acetylmuramidase N-terminal" evidence="2">
    <location>
        <begin position="3"/>
        <end position="232"/>
    </location>
</feature>
<dbReference type="PANTHER" id="PTHR38435:SF2">
    <property type="entry name" value="DUF871 DOMAIN-CONTAINING PROTEIN"/>
    <property type="match status" value="1"/>
</dbReference>